<dbReference type="Gene3D" id="2.170.120.12">
    <property type="entry name" value="DNA-directed RNA polymerase, insert domain"/>
    <property type="match status" value="1"/>
</dbReference>
<dbReference type="PANTHER" id="PTHR11800:SF13">
    <property type="entry name" value="DNA-DIRECTED RNA POLYMERASES I AND III SUBUNIT RPAC1"/>
    <property type="match status" value="1"/>
</dbReference>
<reference evidence="4" key="1">
    <citation type="journal article" date="2020" name="Nature">
        <title>Giant virus diversity and host interactions through global metagenomics.</title>
        <authorList>
            <person name="Schulz F."/>
            <person name="Roux S."/>
            <person name="Paez-Espino D."/>
            <person name="Jungbluth S."/>
            <person name="Walsh D.A."/>
            <person name="Denef V.J."/>
            <person name="McMahon K.D."/>
            <person name="Konstantinidis K.T."/>
            <person name="Eloe-Fadrosh E.A."/>
            <person name="Kyrpides N.C."/>
            <person name="Woyke T."/>
        </authorList>
    </citation>
    <scope>NUCLEOTIDE SEQUENCE</scope>
    <source>
        <strain evidence="4">GVMAG-M-3300023184-89</strain>
    </source>
</reference>
<evidence type="ECO:0000256" key="1">
    <source>
        <dbReference type="ARBA" id="ARBA00022478"/>
    </source>
</evidence>
<proteinExistence type="predicted"/>
<dbReference type="GO" id="GO:0046983">
    <property type="term" value="F:protein dimerization activity"/>
    <property type="evidence" value="ECO:0007669"/>
    <property type="project" value="InterPro"/>
</dbReference>
<dbReference type="Gene3D" id="3.30.1360.10">
    <property type="entry name" value="RNA polymerase, RBP11-like subunit"/>
    <property type="match status" value="2"/>
</dbReference>
<dbReference type="GO" id="GO:0005736">
    <property type="term" value="C:RNA polymerase I complex"/>
    <property type="evidence" value="ECO:0007669"/>
    <property type="project" value="TreeGrafter"/>
</dbReference>
<evidence type="ECO:0000259" key="3">
    <source>
        <dbReference type="SMART" id="SM00662"/>
    </source>
</evidence>
<dbReference type="InterPro" id="IPR050518">
    <property type="entry name" value="Rpo3/RPB3_RNA_Pol_subunit"/>
</dbReference>
<dbReference type="SMART" id="SM00662">
    <property type="entry name" value="RPOLD"/>
    <property type="match status" value="1"/>
</dbReference>
<dbReference type="EMBL" id="MN740194">
    <property type="protein sequence ID" value="QHT92846.1"/>
    <property type="molecule type" value="Genomic_DNA"/>
</dbReference>
<organism evidence="4">
    <name type="scientific">viral metagenome</name>
    <dbReference type="NCBI Taxonomy" id="1070528"/>
    <lineage>
        <taxon>unclassified sequences</taxon>
        <taxon>metagenomes</taxon>
        <taxon>organismal metagenomes</taxon>
    </lineage>
</organism>
<dbReference type="PANTHER" id="PTHR11800">
    <property type="entry name" value="DNA-DIRECTED RNA POLYMERASE"/>
    <property type="match status" value="1"/>
</dbReference>
<dbReference type="InterPro" id="IPR036643">
    <property type="entry name" value="RNApol_insert_sf"/>
</dbReference>
<name>A0A6C0IK85_9ZZZZ</name>
<dbReference type="InterPro" id="IPR011263">
    <property type="entry name" value="DNA-dir_RNA_pol_RpoA/D/Rpb3"/>
</dbReference>
<accession>A0A6C0IK85</accession>
<keyword evidence="2" id="KW-0804">Transcription</keyword>
<dbReference type="GO" id="GO:0006351">
    <property type="term" value="P:DNA-templated transcription"/>
    <property type="evidence" value="ECO:0007669"/>
    <property type="project" value="InterPro"/>
</dbReference>
<evidence type="ECO:0000313" key="4">
    <source>
        <dbReference type="EMBL" id="QHT92846.1"/>
    </source>
</evidence>
<dbReference type="GO" id="GO:0005666">
    <property type="term" value="C:RNA polymerase III complex"/>
    <property type="evidence" value="ECO:0007669"/>
    <property type="project" value="TreeGrafter"/>
</dbReference>
<dbReference type="GO" id="GO:0003899">
    <property type="term" value="F:DNA-directed RNA polymerase activity"/>
    <property type="evidence" value="ECO:0007669"/>
    <property type="project" value="InterPro"/>
</dbReference>
<keyword evidence="1" id="KW-0240">DNA-directed RNA polymerase</keyword>
<dbReference type="SUPFAM" id="SSF55257">
    <property type="entry name" value="RBP11-like subunits of RNA polymerase"/>
    <property type="match status" value="2"/>
</dbReference>
<dbReference type="Pfam" id="PF01193">
    <property type="entry name" value="RNA_pol_L"/>
    <property type="match status" value="1"/>
</dbReference>
<sequence length="368" mass="41442">MEPVISKLSEDENVLKFTMNGINVSFANALRRIMLAEVPTLVFRTTPHEKCLATFDINTCRLNNELIKQRLSCIPIHITDVDFPFQDYQMEVNKKNESDAIEFVTTADFKLKNIVTGNYMSKAETDKIFPPNPLTGMHIDFVRLRPRISSEIDGEQLKMSCRLDVGMAQQDSAFNVVATCAYGNTPDPAKIKSEWTKKATELSKAGSTASEIEFLHKDWLLLDAKRFFINDSFDFTIETVGPFTNMSIVYKAIQLMLKKLGKFKTTIEGEPGLIAKTATTIENGFDITIPNEGYTLGKAIEFVLYNNHYGKALTYCGFIKPHPHIDISKLRVGFKEQIDTATVVSFLTNAADEAIKVFETLATIFKEK</sequence>
<dbReference type="InterPro" id="IPR036603">
    <property type="entry name" value="RBP11-like"/>
</dbReference>
<feature type="domain" description="DNA-directed RNA polymerase RpoA/D/Rpb3-type" evidence="3">
    <location>
        <begin position="14"/>
        <end position="266"/>
    </location>
</feature>
<protein>
    <recommendedName>
        <fullName evidence="3">DNA-directed RNA polymerase RpoA/D/Rpb3-type domain-containing protein</fullName>
    </recommendedName>
</protein>
<evidence type="ECO:0000256" key="2">
    <source>
        <dbReference type="ARBA" id="ARBA00023163"/>
    </source>
</evidence>
<dbReference type="AlphaFoldDB" id="A0A6C0IK85"/>